<dbReference type="Proteomes" id="UP000620104">
    <property type="component" value="Unassembled WGS sequence"/>
</dbReference>
<feature type="region of interest" description="Disordered" evidence="1">
    <location>
        <begin position="138"/>
        <end position="197"/>
    </location>
</feature>
<proteinExistence type="predicted"/>
<name>A0A8H3YJ00_9TREE</name>
<evidence type="ECO:0000313" key="3">
    <source>
        <dbReference type="Proteomes" id="UP000620104"/>
    </source>
</evidence>
<dbReference type="EMBL" id="BLZA01000049">
    <property type="protein sequence ID" value="GHJ89667.1"/>
    <property type="molecule type" value="Genomic_DNA"/>
</dbReference>
<evidence type="ECO:0000313" key="2">
    <source>
        <dbReference type="EMBL" id="GHJ89667.1"/>
    </source>
</evidence>
<keyword evidence="3" id="KW-1185">Reference proteome</keyword>
<feature type="compositionally biased region" description="Low complexity" evidence="1">
    <location>
        <begin position="81"/>
        <end position="92"/>
    </location>
</feature>
<accession>A0A8H3YJ00</accession>
<feature type="region of interest" description="Disordered" evidence="1">
    <location>
        <begin position="61"/>
        <end position="108"/>
    </location>
</feature>
<organism evidence="2 3">
    <name type="scientific">Naganishia liquefaciens</name>
    <dbReference type="NCBI Taxonomy" id="104408"/>
    <lineage>
        <taxon>Eukaryota</taxon>
        <taxon>Fungi</taxon>
        <taxon>Dikarya</taxon>
        <taxon>Basidiomycota</taxon>
        <taxon>Agaricomycotina</taxon>
        <taxon>Tremellomycetes</taxon>
        <taxon>Filobasidiales</taxon>
        <taxon>Filobasidiaceae</taxon>
        <taxon>Naganishia</taxon>
    </lineage>
</organism>
<dbReference type="AlphaFoldDB" id="A0A8H3YJ00"/>
<evidence type="ECO:0000256" key="1">
    <source>
        <dbReference type="SAM" id="MobiDB-lite"/>
    </source>
</evidence>
<reference evidence="2" key="1">
    <citation type="submission" date="2020-07" db="EMBL/GenBank/DDBJ databases">
        <title>Draft Genome Sequence of a Deep-Sea Yeast, Naganishia (Cryptococcus) liquefaciens strain N6.</title>
        <authorList>
            <person name="Han Y.W."/>
            <person name="Kajitani R."/>
            <person name="Morimoto H."/>
            <person name="Parhat M."/>
            <person name="Tsubouchi H."/>
            <person name="Bakenova O."/>
            <person name="Ogata M."/>
            <person name="Argunhan B."/>
            <person name="Aoki R."/>
            <person name="Kajiwara S."/>
            <person name="Itoh T."/>
            <person name="Iwasaki H."/>
        </authorList>
    </citation>
    <scope>NUCLEOTIDE SEQUENCE</scope>
    <source>
        <strain evidence="2">N6</strain>
    </source>
</reference>
<comment type="caution">
    <text evidence="2">The sequence shown here is derived from an EMBL/GenBank/DDBJ whole genome shotgun (WGS) entry which is preliminary data.</text>
</comment>
<protein>
    <submittedName>
        <fullName evidence="2">Uncharacterized protein</fullName>
    </submittedName>
</protein>
<gene>
    <name evidence="2" type="ORF">NliqN6_6069</name>
</gene>
<sequence>MYEIPRRKVRALPRRKSKRLSIVDTHLQAIEQAGSPTVKSIHPQRESLGIERSVRSHMDAAGKGKGKMAMPVEAQSHRTSRTFTRSSSTSRPTRPHLRAFLDPSSPVYESPYDLRRQAQANHPSSLLRDGETSAVVFDSSSPLLDRRRPAPAHAPTPRLDIANPMYTLRPREAATRGQSEWISKRLRAGKPLMDSGL</sequence>